<gene>
    <name evidence="1" type="ORF">AVEN_152770_1</name>
</gene>
<evidence type="ECO:0000313" key="2">
    <source>
        <dbReference type="Proteomes" id="UP000499080"/>
    </source>
</evidence>
<reference evidence="1 2" key="1">
    <citation type="journal article" date="2019" name="Sci. Rep.">
        <title>Orb-weaving spider Araneus ventricosus genome elucidates the spidroin gene catalogue.</title>
        <authorList>
            <person name="Kono N."/>
            <person name="Nakamura H."/>
            <person name="Ohtoshi R."/>
            <person name="Moran D.A.P."/>
            <person name="Shinohara A."/>
            <person name="Yoshida Y."/>
            <person name="Fujiwara M."/>
            <person name="Mori M."/>
            <person name="Tomita M."/>
            <person name="Arakawa K."/>
        </authorList>
    </citation>
    <scope>NUCLEOTIDE SEQUENCE [LARGE SCALE GENOMIC DNA]</scope>
</reference>
<proteinExistence type="predicted"/>
<feature type="non-terminal residue" evidence="1">
    <location>
        <position position="1"/>
    </location>
</feature>
<evidence type="ECO:0000313" key="1">
    <source>
        <dbReference type="EMBL" id="GBN15171.1"/>
    </source>
</evidence>
<keyword evidence="2" id="KW-1185">Reference proteome</keyword>
<dbReference type="AlphaFoldDB" id="A0A4Y2LK71"/>
<comment type="caution">
    <text evidence="1">The sequence shown here is derived from an EMBL/GenBank/DDBJ whole genome shotgun (WGS) entry which is preliminary data.</text>
</comment>
<name>A0A4Y2LK71_ARAVE</name>
<organism evidence="1 2">
    <name type="scientific">Araneus ventricosus</name>
    <name type="common">Orbweaver spider</name>
    <name type="synonym">Epeira ventricosa</name>
    <dbReference type="NCBI Taxonomy" id="182803"/>
    <lineage>
        <taxon>Eukaryota</taxon>
        <taxon>Metazoa</taxon>
        <taxon>Ecdysozoa</taxon>
        <taxon>Arthropoda</taxon>
        <taxon>Chelicerata</taxon>
        <taxon>Arachnida</taxon>
        <taxon>Araneae</taxon>
        <taxon>Araneomorphae</taxon>
        <taxon>Entelegynae</taxon>
        <taxon>Araneoidea</taxon>
        <taxon>Araneidae</taxon>
        <taxon>Araneus</taxon>
    </lineage>
</organism>
<dbReference type="EMBL" id="BGPR01277546">
    <property type="protein sequence ID" value="GBN15171.1"/>
    <property type="molecule type" value="Genomic_DNA"/>
</dbReference>
<dbReference type="Proteomes" id="UP000499080">
    <property type="component" value="Unassembled WGS sequence"/>
</dbReference>
<protein>
    <submittedName>
        <fullName evidence="1">Uncharacterized protein</fullName>
    </submittedName>
</protein>
<sequence>HRITGDEACLPHFNKQACVDGIVMLPISCEEKKSKLAHHQARSLSLSTSTGRDCVYEVCAEGHNHSCSAIMGNIKGYVKNCKEQRSIVLLYNNAKSHV</sequence>
<accession>A0A4Y2LK71</accession>